<organism evidence="1 2">
    <name type="scientific">Amedibacterium intestinale</name>
    <dbReference type="NCBI Taxonomy" id="2583452"/>
    <lineage>
        <taxon>Bacteria</taxon>
        <taxon>Bacillati</taxon>
        <taxon>Bacillota</taxon>
        <taxon>Erysipelotrichia</taxon>
        <taxon>Erysipelotrichales</taxon>
        <taxon>Erysipelotrichaceae</taxon>
        <taxon>Amedibacterium</taxon>
    </lineage>
</organism>
<sequence length="516" mass="61787">MQNLRLIKKIHEGIDNTCYAAILTNWDLIEMQELELAEKAFDIVSRGASEENVAKQLEVDLTHIRKLLKEYKMKYCVDEKSFLMFDKLYSKEKFFDVCREMTQRGQKDAYFSLNSFYRQNRVNNDVRHINAFVLDFDYYKVDEYRELSAVEFYKKIENKLSMTPTAVMDSGRGLYIIYAFKHCSYHMDKLYHAIIKHFYALFEKYGMDLNATLTTQVIRIPGTINSKNGRKVEILEFNDTNYKLQDFAALLPWSEKEVKAYKKEKLHHKKEKKTKQIDLSKRKPHFKDYYEDFRTLIHLRNQSKVYEGYRELLLYLIREKACWMGYTVDESIALAKELNDLLRVPLNDIEIERNCKPSGNRACSSIDTIIDKLKINIVEQKKMKVLKRRWLKKSLYAKRKRKHVLLNRSPKQQELFERRTRICELKNVHHLRNSRIAEILGISKSQVTRDLQYIKAHGYEFIQKLKDYMGRIEDAKETDYFRRKLVFERQKQLLEWLKIARRALDYLVREIGVAKN</sequence>
<accession>A0A6N4TE90</accession>
<dbReference type="RefSeq" id="WP_118276920.1">
    <property type="nucleotide sequence ID" value="NZ_AP019695.1"/>
</dbReference>
<reference evidence="2" key="1">
    <citation type="submission" date="2019-05" db="EMBL/GenBank/DDBJ databases">
        <title>Complete genome sequencing of Absiella argi strain JCM 30884.</title>
        <authorList>
            <person name="Sakamoto M."/>
            <person name="Murakami T."/>
            <person name="Mori H."/>
        </authorList>
    </citation>
    <scope>NUCLEOTIDE SEQUENCE [LARGE SCALE GENOMIC DNA]</scope>
    <source>
        <strain evidence="2">JCM 30884</strain>
    </source>
</reference>
<gene>
    <name evidence="1" type="ORF">Aargi30884_01510</name>
</gene>
<protein>
    <recommendedName>
        <fullName evidence="3">Replication protein</fullName>
    </recommendedName>
</protein>
<name>A0A6N4TE90_9FIRM</name>
<dbReference type="EMBL" id="AP019695">
    <property type="protein sequence ID" value="BBK21248.1"/>
    <property type="molecule type" value="Genomic_DNA"/>
</dbReference>
<evidence type="ECO:0000313" key="2">
    <source>
        <dbReference type="Proteomes" id="UP000464754"/>
    </source>
</evidence>
<keyword evidence="2" id="KW-1185">Reference proteome</keyword>
<evidence type="ECO:0000313" key="1">
    <source>
        <dbReference type="EMBL" id="BBK21248.1"/>
    </source>
</evidence>
<dbReference type="AlphaFoldDB" id="A0A6N4TE90"/>
<dbReference type="Proteomes" id="UP000464754">
    <property type="component" value="Chromosome"/>
</dbReference>
<proteinExistence type="predicted"/>
<dbReference type="KEGG" id="aarg:Aargi30884_01510"/>
<evidence type="ECO:0008006" key="3">
    <source>
        <dbReference type="Google" id="ProtNLM"/>
    </source>
</evidence>